<accession>A0A6C0EW58</accession>
<dbReference type="SMART" id="SM00652">
    <property type="entry name" value="eIF1a"/>
    <property type="match status" value="1"/>
</dbReference>
<feature type="domain" description="S1-like" evidence="2">
    <location>
        <begin position="27"/>
        <end position="110"/>
    </location>
</feature>
<dbReference type="GO" id="GO:0003723">
    <property type="term" value="F:RNA binding"/>
    <property type="evidence" value="ECO:0007669"/>
    <property type="project" value="InterPro"/>
</dbReference>
<reference evidence="3" key="1">
    <citation type="journal article" date="2020" name="Nature">
        <title>Giant virus diversity and host interactions through global metagenomics.</title>
        <authorList>
            <person name="Schulz F."/>
            <person name="Roux S."/>
            <person name="Paez-Espino D."/>
            <person name="Jungbluth S."/>
            <person name="Walsh D.A."/>
            <person name="Denef V.J."/>
            <person name="McMahon K.D."/>
            <person name="Konstantinidis K.T."/>
            <person name="Eloe-Fadrosh E.A."/>
            <person name="Kyrpides N.C."/>
            <person name="Woyke T."/>
        </authorList>
    </citation>
    <scope>NUCLEOTIDE SEQUENCE</scope>
    <source>
        <strain evidence="3">GVMAG-M-3300009161-30</strain>
    </source>
</reference>
<organism evidence="3">
    <name type="scientific">viral metagenome</name>
    <dbReference type="NCBI Taxonomy" id="1070528"/>
    <lineage>
        <taxon>unclassified sequences</taxon>
        <taxon>metagenomes</taxon>
        <taxon>organismal metagenomes</taxon>
    </lineage>
</organism>
<dbReference type="PANTHER" id="PTHR21668">
    <property type="entry name" value="EIF-1A"/>
    <property type="match status" value="1"/>
</dbReference>
<evidence type="ECO:0000259" key="2">
    <source>
        <dbReference type="PROSITE" id="PS50832"/>
    </source>
</evidence>
<dbReference type="InterPro" id="IPR006196">
    <property type="entry name" value="RNA-binding_domain_S1_IF1"/>
</dbReference>
<dbReference type="Gene3D" id="2.40.50.140">
    <property type="entry name" value="Nucleic acid-binding proteins"/>
    <property type="match status" value="1"/>
</dbReference>
<dbReference type="SUPFAM" id="SSF50249">
    <property type="entry name" value="Nucleic acid-binding proteins"/>
    <property type="match status" value="1"/>
</dbReference>
<dbReference type="InterPro" id="IPR001253">
    <property type="entry name" value="TIF_eIF-1A"/>
</dbReference>
<dbReference type="PROSITE" id="PS50832">
    <property type="entry name" value="S1_IF1_TYPE"/>
    <property type="match status" value="1"/>
</dbReference>
<protein>
    <recommendedName>
        <fullName evidence="2">S1-like domain-containing protein</fullName>
    </recommendedName>
</protein>
<feature type="region of interest" description="Disordered" evidence="1">
    <location>
        <begin position="1"/>
        <end position="23"/>
    </location>
</feature>
<dbReference type="EMBL" id="MN738948">
    <property type="protein sequence ID" value="QHT32773.1"/>
    <property type="molecule type" value="Genomic_DNA"/>
</dbReference>
<name>A0A6C0EW58_9ZZZZ</name>
<sequence>MVRNLKGGSGAKGQARKHTSTGSSALIKTRLAVEEGELYAQVTKNMGNGMCHVLCQDDKTRLCFIRGKFRGRSKRDNMISNGKWVLIGLRDYESEKKDKLDNCDLLEVYLDQDKDKLRSRATHINWTKFLENDSANSFTPAEDGVRFTDEREDDYNTLMDSISKAPANSLKLSSASAIKSTSLVVEKEEADVDVDIDDI</sequence>
<proteinExistence type="predicted"/>
<dbReference type="AlphaFoldDB" id="A0A6C0EW58"/>
<evidence type="ECO:0000313" key="3">
    <source>
        <dbReference type="EMBL" id="QHT32773.1"/>
    </source>
</evidence>
<dbReference type="GO" id="GO:0003743">
    <property type="term" value="F:translation initiation factor activity"/>
    <property type="evidence" value="ECO:0007669"/>
    <property type="project" value="InterPro"/>
</dbReference>
<dbReference type="Pfam" id="PF01176">
    <property type="entry name" value="eIF-1a"/>
    <property type="match status" value="1"/>
</dbReference>
<dbReference type="InterPro" id="IPR012340">
    <property type="entry name" value="NA-bd_OB-fold"/>
</dbReference>
<evidence type="ECO:0000256" key="1">
    <source>
        <dbReference type="SAM" id="MobiDB-lite"/>
    </source>
</evidence>